<feature type="compositionally biased region" description="Gly residues" evidence="1">
    <location>
        <begin position="39"/>
        <end position="49"/>
    </location>
</feature>
<dbReference type="EMBL" id="JAGIOB010000001">
    <property type="protein sequence ID" value="MBP2415890.1"/>
    <property type="molecule type" value="Genomic_DNA"/>
</dbReference>
<feature type="region of interest" description="Disordered" evidence="1">
    <location>
        <begin position="1"/>
        <end position="82"/>
    </location>
</feature>
<feature type="region of interest" description="Disordered" evidence="1">
    <location>
        <begin position="147"/>
        <end position="166"/>
    </location>
</feature>
<feature type="compositionally biased region" description="Acidic residues" evidence="1">
    <location>
        <begin position="57"/>
        <end position="71"/>
    </location>
</feature>
<comment type="caution">
    <text evidence="3">The sequence shown here is derived from an EMBL/GenBank/DDBJ whole genome shotgun (WGS) entry which is preliminary data.</text>
</comment>
<evidence type="ECO:0000256" key="1">
    <source>
        <dbReference type="SAM" id="MobiDB-lite"/>
    </source>
</evidence>
<reference evidence="3 4" key="1">
    <citation type="submission" date="2021-03" db="EMBL/GenBank/DDBJ databases">
        <title>Sequencing the genomes of 1000 actinobacteria strains.</title>
        <authorList>
            <person name="Klenk H.-P."/>
        </authorList>
    </citation>
    <scope>NUCLEOTIDE SEQUENCE [LARGE SCALE GENOMIC DNA]</scope>
    <source>
        <strain evidence="3 4">DSM 12936</strain>
    </source>
</reference>
<feature type="compositionally biased region" description="Pro residues" evidence="1">
    <location>
        <begin position="1"/>
        <end position="31"/>
    </location>
</feature>
<feature type="region of interest" description="Disordered" evidence="1">
    <location>
        <begin position="278"/>
        <end position="382"/>
    </location>
</feature>
<feature type="compositionally biased region" description="Low complexity" evidence="1">
    <location>
        <begin position="295"/>
        <end position="359"/>
    </location>
</feature>
<gene>
    <name evidence="3" type="ORF">JOF54_000812</name>
</gene>
<feature type="transmembrane region" description="Helical" evidence="2">
    <location>
        <begin position="251"/>
        <end position="272"/>
    </location>
</feature>
<accession>A0ABS4Z517</accession>
<keyword evidence="2" id="KW-0472">Membrane</keyword>
<name>A0ABS4Z517_9ACTN</name>
<feature type="compositionally biased region" description="Pro residues" evidence="1">
    <location>
        <begin position="278"/>
        <end position="294"/>
    </location>
</feature>
<keyword evidence="2" id="KW-1133">Transmembrane helix</keyword>
<evidence type="ECO:0000313" key="3">
    <source>
        <dbReference type="EMBL" id="MBP2415890.1"/>
    </source>
</evidence>
<keyword evidence="4" id="KW-1185">Reference proteome</keyword>
<sequence>MSTPEPPAPSPDGPEQQPGPPGPGPGGPPPGSSSAAAPGPGGDPAGGYGPPVPPPPPDDDPWPTAPLDDDGYVPLSPVREQDPPRVGEYWLDARLHATPAGVVYTAHDGADTPALVVLLSEGATADAAARERLSGAVNHLHIDDVLARGGHGQDSGRLGRRYRPDADGPVPPDAALVAPWVALAYDGSPAAAERARRVLDDVEIADLPPQGAASGPDYQHYWVDRVRPGLARLWPLPWPGRYDRAGWRTILVSWLLMLLLAALAVLIAILVFRNQPPQAPPPPTGQSGSPPPASSSPSPQSGSPSPQSGSPSPQSGSPSPSSSESGSGSPSPSGSESGGPSPSGSESAESPSPAPSATESGGGGGGPSPSGEPGSPSPRSRL</sequence>
<feature type="compositionally biased region" description="Low complexity" evidence="1">
    <location>
        <begin position="369"/>
        <end position="382"/>
    </location>
</feature>
<protein>
    <submittedName>
        <fullName evidence="3">Uncharacterized protein</fullName>
    </submittedName>
</protein>
<keyword evidence="2" id="KW-0812">Transmembrane</keyword>
<proteinExistence type="predicted"/>
<evidence type="ECO:0000256" key="2">
    <source>
        <dbReference type="SAM" id="Phobius"/>
    </source>
</evidence>
<dbReference type="RefSeq" id="WP_245357954.1">
    <property type="nucleotide sequence ID" value="NZ_JAGIOB010000001.1"/>
</dbReference>
<evidence type="ECO:0000313" key="4">
    <source>
        <dbReference type="Proteomes" id="UP000758168"/>
    </source>
</evidence>
<organism evidence="3 4">
    <name type="scientific">Microlunatus capsulatus</name>
    <dbReference type="NCBI Taxonomy" id="99117"/>
    <lineage>
        <taxon>Bacteria</taxon>
        <taxon>Bacillati</taxon>
        <taxon>Actinomycetota</taxon>
        <taxon>Actinomycetes</taxon>
        <taxon>Propionibacteriales</taxon>
        <taxon>Propionibacteriaceae</taxon>
        <taxon>Microlunatus</taxon>
    </lineage>
</organism>
<dbReference type="Proteomes" id="UP000758168">
    <property type="component" value="Unassembled WGS sequence"/>
</dbReference>